<proteinExistence type="predicted"/>
<comment type="caution">
    <text evidence="1">The sequence shown here is derived from an EMBL/GenBank/DDBJ whole genome shotgun (WGS) entry which is preliminary data.</text>
</comment>
<dbReference type="RefSeq" id="WP_219670332.1">
    <property type="nucleotide sequence ID" value="NZ_WTFF01000252.1"/>
</dbReference>
<sequence length="70" mass="7263">MHAFSSAEIHAQVHAARAAELTAEARARHLARGAAPAAQSDGLSAARVRLGRALIEVGTRLARQQPASAL</sequence>
<dbReference type="Proteomes" id="UP000812013">
    <property type="component" value="Unassembled WGS sequence"/>
</dbReference>
<keyword evidence="2" id="KW-1185">Reference proteome</keyword>
<protein>
    <submittedName>
        <fullName evidence="1">Uncharacterized protein</fullName>
    </submittedName>
</protein>
<organism evidence="1 2">
    <name type="scientific">Streptomyces bambusae</name>
    <dbReference type="NCBI Taxonomy" id="1550616"/>
    <lineage>
        <taxon>Bacteria</taxon>
        <taxon>Bacillati</taxon>
        <taxon>Actinomycetota</taxon>
        <taxon>Actinomycetes</taxon>
        <taxon>Kitasatosporales</taxon>
        <taxon>Streptomycetaceae</taxon>
        <taxon>Streptomyces</taxon>
    </lineage>
</organism>
<reference evidence="1 2" key="1">
    <citation type="submission" date="2019-12" db="EMBL/GenBank/DDBJ databases">
        <title>Genome sequence of Streptomyces bambusae.</title>
        <authorList>
            <person name="Bansal K."/>
            <person name="Choksket S."/>
            <person name="Korpole S."/>
            <person name="Patil P.B."/>
        </authorList>
    </citation>
    <scope>NUCLEOTIDE SEQUENCE [LARGE SCALE GENOMIC DNA]</scope>
    <source>
        <strain evidence="1 2">SK60</strain>
    </source>
</reference>
<evidence type="ECO:0000313" key="1">
    <source>
        <dbReference type="EMBL" id="MBW5485434.1"/>
    </source>
</evidence>
<dbReference type="EMBL" id="WTFF01000252">
    <property type="protein sequence ID" value="MBW5485434.1"/>
    <property type="molecule type" value="Genomic_DNA"/>
</dbReference>
<evidence type="ECO:0000313" key="2">
    <source>
        <dbReference type="Proteomes" id="UP000812013"/>
    </source>
</evidence>
<name>A0ABS6ZCE7_9ACTN</name>
<gene>
    <name evidence="1" type="ORF">GPJ59_27060</name>
</gene>
<accession>A0ABS6ZCE7</accession>